<reference evidence="5 6" key="1">
    <citation type="submission" date="2015-03" db="EMBL/GenBank/DDBJ databases">
        <title>Genomics and transcriptomics of the oil-accumulating basidiomycete yeast T. oleaginosus allow insights into substrate utilization and the diverse evolutionary trajectories of mating systems in fungi.</title>
        <authorList>
            <consortium name="DOE Joint Genome Institute"/>
            <person name="Kourist R."/>
            <person name="Kracht O."/>
            <person name="Bracharz F."/>
            <person name="Lipzen A."/>
            <person name="Nolan M."/>
            <person name="Ohm R."/>
            <person name="Grigoriev I."/>
            <person name="Sun S."/>
            <person name="Heitman J."/>
            <person name="Bruck T."/>
            <person name="Nowrousian M."/>
        </authorList>
    </citation>
    <scope>NUCLEOTIDE SEQUENCE [LARGE SCALE GENOMIC DNA]</scope>
    <source>
        <strain evidence="5 6">IBC0246</strain>
    </source>
</reference>
<dbReference type="OrthoDB" id="2596771at2759"/>
<feature type="domain" description="USP" evidence="3">
    <location>
        <begin position="892"/>
        <end position="1187"/>
    </location>
</feature>
<evidence type="ECO:0000313" key="6">
    <source>
        <dbReference type="Proteomes" id="UP000053611"/>
    </source>
</evidence>
<feature type="region of interest" description="Disordered" evidence="2">
    <location>
        <begin position="768"/>
        <end position="814"/>
    </location>
</feature>
<feature type="region of interest" description="Disordered" evidence="2">
    <location>
        <begin position="717"/>
        <end position="745"/>
    </location>
</feature>
<evidence type="ECO:0000256" key="2">
    <source>
        <dbReference type="SAM" id="MobiDB-lite"/>
    </source>
</evidence>
<dbReference type="STRING" id="879819.A0A0J0XB14"/>
<dbReference type="PROSITE" id="PS50966">
    <property type="entry name" value="ZF_SWIM"/>
    <property type="match status" value="1"/>
</dbReference>
<keyword evidence="1" id="KW-0479">Metal-binding</keyword>
<dbReference type="Gene3D" id="3.90.70.10">
    <property type="entry name" value="Cysteine proteinases"/>
    <property type="match status" value="1"/>
</dbReference>
<gene>
    <name evidence="5" type="ORF">CC85DRAFT_267427</name>
</gene>
<keyword evidence="6" id="KW-1185">Reference proteome</keyword>
<keyword evidence="1" id="KW-0863">Zinc-finger</keyword>
<dbReference type="Proteomes" id="UP000053611">
    <property type="component" value="Unassembled WGS sequence"/>
</dbReference>
<evidence type="ECO:0000259" key="4">
    <source>
        <dbReference type="PROSITE" id="PS50966"/>
    </source>
</evidence>
<feature type="region of interest" description="Disordered" evidence="2">
    <location>
        <begin position="841"/>
        <end position="879"/>
    </location>
</feature>
<feature type="compositionally biased region" description="Basic and acidic residues" evidence="2">
    <location>
        <begin position="772"/>
        <end position="797"/>
    </location>
</feature>
<sequence length="1415" mass="160642">MADIEPTPIAEYDDGPLVVPHGFRSVVRALYHLDRASSHSSTIYELHSLPLQFDLSPWDWNAANNSAIQCDVRLKWQTFVGLFPTDFRSRRVVVSVASGSFDSFSDGSLILFRGNFRCSGKCKALPPTHSGTGDTFESFDQYRGDGEDVEMLESPRKAGGASLCNAILTIEMTLDNIRQGVVQWWEPLNHPKPRRNVELSMSHFVRAALFHVASSYRMTTSFLAKWFERSISEEPYFKELQTMAPHRMPVMKHFKSVWAAATSRSRLAKLPLVALDIIHQRNPSRFILFTVIPATPKTKFYAEAAMVSNFSLEAAIMFAPCNGMFLDSSFKNKAGGKTPLTMLVTVNQHNRMVPMATMVHTNAIRPAFVNFLKAFAKAVQQHARRIVAREVNHVLVLDAVEQEQFLMRCDDIAEEGWVPAFGMIDAHDGERNAIEEVFPGMPIRLCQFHLIAAVRKRFRRIFGAVTPQNQGSFLALQAFRTLQRCPVEQEFDRYYGIFRRTIHDIDDDPETWDQVDRYLQGEWLAPRWRSYCMDYGLPPWVTRDGPWSTNNFVESAFNVFDRIFLDCRANKRVDRLVDILITEYFPWYEANQHKEPRFDRIHAAAVRNGLLLWQTDSIRVVDMSIARDQGDPAYSQDHPIYVVQAQAKKLKLGSGTVGVAARTRGREICSCNKWKQTGKRCMHMFAVFKYRITGPCNEYETKIEAAMERFHFPKADLSPEPLRDFDRPYSSDGEASPDDDPLEQQWGKYVHHPKRLFDFDFDGSPVTSFPVKESRPSPRKGDLVTPKPERSESRMDVDEPDSPAETPTMSLEPPQLSDEHILALEEEERTQTERYGHIRRNKSDMGEPFGVSSGRPLNRHPNQPWRTGDPTRKHSKRYDKRLPRQMPFIPFAGATNPHGLSCYADTMHIMLYMIPRVRTRILAMTESELNQPYLFELHNMFKGWDAVEHYNQPELLDIMSNTICVYPGGPLVDDPGIQQDASEVFLRVVTYLTRSLTGIDLCEYLQVTAKSTRTCPNCQSCDGSDQVGSVSIGLVLRAPPANTKSASSQDGRLSLLDLFGLQDSIMGDSGALVCGRCNFSGPGFVMKDEIISLPTDYLVIHLSRGYDYPATFDIPSVFTEPTTQRSFGVVAIVMREHVTVSQGHFAILVCDKKSQSWWKINGTVVVQTFGPNASFGLNCYPVFLLCEARLPVPTVPDRTSVGRRPPAKRQRQDVTSSKDTVLFPTQYAQPTMESLLKLLILGNNRKAPRLIDATLRFKNLQSLTGLYKQVVSLGQRGLPHSYLDDWRKYAITDDWYSNIFINHVLRNLEACTKFTNGRPQGNPEVEIVYQASGLPNGWFVDKSLMPFHSGPWKSLPCSFLDTAGEWTKKWYVLPFQPLVGLHFCTVALHGPERLLYVLDRLPGLSSNLSKPTPMH</sequence>
<dbReference type="EMBL" id="KQ087337">
    <property type="protein sequence ID" value="KLT38286.1"/>
    <property type="molecule type" value="Genomic_DNA"/>
</dbReference>
<evidence type="ECO:0008006" key="7">
    <source>
        <dbReference type="Google" id="ProtNLM"/>
    </source>
</evidence>
<evidence type="ECO:0000256" key="1">
    <source>
        <dbReference type="PROSITE-ProRule" id="PRU00325"/>
    </source>
</evidence>
<dbReference type="InterPro" id="IPR028889">
    <property type="entry name" value="USP"/>
</dbReference>
<feature type="non-terminal residue" evidence="5">
    <location>
        <position position="1415"/>
    </location>
</feature>
<dbReference type="GO" id="GO:0008270">
    <property type="term" value="F:zinc ion binding"/>
    <property type="evidence" value="ECO:0007669"/>
    <property type="project" value="UniProtKB-KW"/>
</dbReference>
<protein>
    <recommendedName>
        <fullName evidence="7">SWIM-type domain-containing protein</fullName>
    </recommendedName>
</protein>
<dbReference type="CDD" id="cd02257">
    <property type="entry name" value="Peptidase_C19"/>
    <property type="match status" value="1"/>
</dbReference>
<dbReference type="PROSITE" id="PS50235">
    <property type="entry name" value="USP_3"/>
    <property type="match status" value="1"/>
</dbReference>
<evidence type="ECO:0000313" key="5">
    <source>
        <dbReference type="EMBL" id="KLT38286.1"/>
    </source>
</evidence>
<evidence type="ECO:0000259" key="3">
    <source>
        <dbReference type="PROSITE" id="PS50235"/>
    </source>
</evidence>
<accession>A0A0J0XB14</accession>
<proteinExistence type="predicted"/>
<keyword evidence="1" id="KW-0862">Zinc</keyword>
<organism evidence="5 6">
    <name type="scientific">Cutaneotrichosporon oleaginosum</name>
    <dbReference type="NCBI Taxonomy" id="879819"/>
    <lineage>
        <taxon>Eukaryota</taxon>
        <taxon>Fungi</taxon>
        <taxon>Dikarya</taxon>
        <taxon>Basidiomycota</taxon>
        <taxon>Agaricomycotina</taxon>
        <taxon>Tremellomycetes</taxon>
        <taxon>Trichosporonales</taxon>
        <taxon>Trichosporonaceae</taxon>
        <taxon>Cutaneotrichosporon</taxon>
    </lineage>
</organism>
<name>A0A0J0XB14_9TREE</name>
<feature type="domain" description="SWIM-type" evidence="4">
    <location>
        <begin position="641"/>
        <end position="692"/>
    </location>
</feature>
<feature type="region of interest" description="Disordered" evidence="2">
    <location>
        <begin position="1197"/>
        <end position="1217"/>
    </location>
</feature>
<dbReference type="InterPro" id="IPR007527">
    <property type="entry name" value="Znf_SWIM"/>
</dbReference>
<dbReference type="SUPFAM" id="SSF54001">
    <property type="entry name" value="Cysteine proteinases"/>
    <property type="match status" value="1"/>
</dbReference>
<dbReference type="InterPro" id="IPR038765">
    <property type="entry name" value="Papain-like_cys_pep_sf"/>
</dbReference>